<gene>
    <name evidence="2" type="ORF">PCS_01081</name>
</gene>
<dbReference type="AlphaFoldDB" id="M5PVM4"/>
<dbReference type="Pfam" id="PF01973">
    <property type="entry name" value="MptE-like"/>
    <property type="match status" value="1"/>
</dbReference>
<dbReference type="OrthoDB" id="5440657at2"/>
<evidence type="ECO:0000313" key="2">
    <source>
        <dbReference type="EMBL" id="EMG38119.1"/>
    </source>
</evidence>
<dbReference type="PANTHER" id="PTHR41786">
    <property type="entry name" value="MOTILITY ACCESSORY FACTOR MAF"/>
    <property type="match status" value="1"/>
</dbReference>
<evidence type="ECO:0000313" key="3">
    <source>
        <dbReference type="Proteomes" id="UP000011922"/>
    </source>
</evidence>
<reference evidence="2 3" key="1">
    <citation type="journal article" date="2013" name="Genome Announc.">
        <title>Draft Genome Sequence for Desulfovibrio africanus Strain PCS.</title>
        <authorList>
            <person name="Brown S.D."/>
            <person name="Utturkar S.M."/>
            <person name="Arkin A.P."/>
            <person name="Deutschbauer A.M."/>
            <person name="Elias D.A."/>
            <person name="Hazen T.C."/>
            <person name="Chakraborty R."/>
        </authorList>
    </citation>
    <scope>NUCLEOTIDE SEQUENCE [LARGE SCALE GENOMIC DNA]</scope>
    <source>
        <strain evidence="2 3">PCS</strain>
    </source>
</reference>
<dbReference type="EMBL" id="AOSV01000009">
    <property type="protein sequence ID" value="EMG38119.1"/>
    <property type="molecule type" value="Genomic_DNA"/>
</dbReference>
<dbReference type="PATRIC" id="fig|1262666.3.peg.1097"/>
<organism evidence="2 3">
    <name type="scientific">Desulfocurvibacter africanus PCS</name>
    <dbReference type="NCBI Taxonomy" id="1262666"/>
    <lineage>
        <taxon>Bacteria</taxon>
        <taxon>Pseudomonadati</taxon>
        <taxon>Thermodesulfobacteriota</taxon>
        <taxon>Desulfovibrionia</taxon>
        <taxon>Desulfovibrionales</taxon>
        <taxon>Desulfovibrionaceae</taxon>
        <taxon>Desulfocurvibacter</taxon>
    </lineage>
</organism>
<dbReference type="RefSeq" id="WP_005984808.1">
    <property type="nucleotide sequence ID" value="NZ_AOSV01000009.1"/>
</dbReference>
<sequence>MSQQFLADNLAALSRVNPALLAWLTATREGSSDLAADEARIVKNRLGFLDWRLPSGACLFETLSPQAVYQRWIPEESPERAATFIVGVNLGYGLHRVLTGTPDSHKVLALEPDPGMLLACLSQTDYRPFIAAGKLHFVPPDKECMERVIHQLDMHVFFGKVYLRGDTPSQQIGPAYARWTQEVHAALEAFTVELSTLRRKQDVMVGNELRNFRRASAHRSLLALQGRAKGLTAVIVGAGPSLAQTGLALAQCLETCNALVVCGFQTLPALRKTSITPHLSLGLDFNRTLESVYEHLDSDWAANIPLIYSTKMDACVVERYPGPALGLWTLGGLSTYIGQDRELVIDAGGNVGVAMFRFLACCGVSDFLLLGQDFGWRGDSVHAPGHFKHGRQVSFNPNQHVLLKDPDGGEVYSSVQYAASKRELETSIAQSGARVRNVWGGGAAIEGAPRISPDEAVACLVNLDAQPRSAFQAVLAECMQPGPRPVFEARSPSWTASLRNVEKRLARLFDTPAASRQDIHQTLLQVEAFLKQDPLYLPYLFNEVVDLGGLLRTRHTYALADLGEVRRIFKRVLSKVREMDRFLAAEIPS</sequence>
<protein>
    <recommendedName>
        <fullName evidence="1">6-hydroxymethylpterin diphosphokinase MptE-like domain-containing protein</fullName>
    </recommendedName>
</protein>
<feature type="domain" description="6-hydroxymethylpterin diphosphokinase MptE-like" evidence="1">
    <location>
        <begin position="209"/>
        <end position="378"/>
    </location>
</feature>
<dbReference type="Proteomes" id="UP000011922">
    <property type="component" value="Unassembled WGS sequence"/>
</dbReference>
<accession>M5PVM4</accession>
<dbReference type="InterPro" id="IPR002826">
    <property type="entry name" value="MptE-like"/>
</dbReference>
<evidence type="ECO:0000259" key="1">
    <source>
        <dbReference type="Pfam" id="PF01973"/>
    </source>
</evidence>
<name>M5PVM4_DESAF</name>
<proteinExistence type="predicted"/>
<dbReference type="PANTHER" id="PTHR41786:SF1">
    <property type="entry name" value="6-HYDROXYMETHYLPTERIN DIPHOSPHOKINASE MPTE-LIKE DOMAIN-CONTAINING PROTEIN"/>
    <property type="match status" value="1"/>
</dbReference>
<comment type="caution">
    <text evidence="2">The sequence shown here is derived from an EMBL/GenBank/DDBJ whole genome shotgun (WGS) entry which is preliminary data.</text>
</comment>